<sequence>MATIALVVSNKTSASSTTVNAFFQRLGHTPTLFNMNEVTASNLTAFDLIVGAINFTDAAGYATCKDFLKTYHAAGKPMIFGFQSISTGTLIQDSFPIALGIMNEHTEAANSGPTVYIFAAHPVLAAAGITVPSSLAVYTSSTYMESATDAGVIVGTPIMAKSNSDTRRVGTLVEKGQTLVGGETSKAKMAWFGWLYGSNAIPAAVDPFMQAVINWALAPGAVVLGSVKDQAGNPLQRTVRAYNRATGQLVGVTTSRADGSFDLPTPYPDTVHFVVAFDELSGDKNAIVKDRIIPYSV</sequence>
<protein>
    <submittedName>
        <fullName evidence="1">Structural protein</fullName>
    </submittedName>
</protein>
<name>A0A9E7E1I5_9CAUD</name>
<organism evidence="1 2">
    <name type="scientific">Xanthomonas phage Elanor</name>
    <dbReference type="NCBI Taxonomy" id="2939127"/>
    <lineage>
        <taxon>Viruses</taxon>
        <taxon>Duplodnaviria</taxon>
        <taxon>Heunggongvirae</taxon>
        <taxon>Uroviricota</taxon>
        <taxon>Caudoviricetes</taxon>
        <taxon>Mesyanzhinovviridae</taxon>
        <taxon>Bradleyvirinae</taxon>
        <taxon>Elanorvirus</taxon>
        <taxon>Elanorvirus elanor</taxon>
    </lineage>
</organism>
<accession>A0A9E7E1I5</accession>
<dbReference type="Proteomes" id="UP001056585">
    <property type="component" value="Segment"/>
</dbReference>
<reference evidence="1" key="1">
    <citation type="journal article" date="2022" name="Viruses">
        <title>Isolation of novel Xanthomonas phages for the plant pathogens X. translucens and X. campestris.</title>
        <authorList>
            <person name="Erdrich S.H."/>
            <person name="Sharma V."/>
            <person name="Schurr U."/>
            <person name="Arsova B."/>
            <person name="Frunzke J."/>
        </authorList>
    </citation>
    <scope>NUCLEOTIDE SEQUENCE</scope>
</reference>
<gene>
    <name evidence="1" type="ORF">Elanor_BL40045</name>
</gene>
<keyword evidence="2" id="KW-1185">Reference proteome</keyword>
<evidence type="ECO:0000313" key="1">
    <source>
        <dbReference type="EMBL" id="URA07013.1"/>
    </source>
</evidence>
<evidence type="ECO:0000313" key="2">
    <source>
        <dbReference type="Proteomes" id="UP001056585"/>
    </source>
</evidence>
<dbReference type="EMBL" id="ON189045">
    <property type="protein sequence ID" value="URA07013.1"/>
    <property type="molecule type" value="Genomic_DNA"/>
</dbReference>
<proteinExistence type="predicted"/>